<sequence>MPSRRDQLQLMFPGLPPPRALSEPIADNMVENCIGTMSLPLGLALNFKINGQPIIVPMATEEPSIIAAVSGAAKTISQNGGFSTEYSGNIMVGQVQLLDLEDVEAAAAAIRSKKDELMDFGNQFCQSMKKRKGGLVDITVRVLPFNKKVYYGVYKKNGDTIESEAHRFVGEITERESHKMVVVHCHIDVCESMGANTVNTVAEGIAPKLLDIVGGRVGLRIVTNFCVERRAKASFMIPVSKLGYKNLKGEDVARKIMEGYGLAKEDPYRAVTHNKGIMNGIDAVAIALGQDFRAIESGAHAWATRNGRYEPLTQYKLIEENDLLYLFGYLEIPTPIGVRGGAIQSHPTMQYTHALMNNPSCATLAEVLAMVGLTQNFAALRAMVSEGIQRGHMSLHARNIAIQAGAPPILVPEVAAYMVTHRKISLATASEYLKAHSIMTDGRMSFYTRQMVLPSTLLVEFEMEVPVSINIVFESLGTNPVHLAIQEGRKPLDIQRELFGGDKDVTWFKMIFALLGKLQVANKAPRRSNLIWQYKVKVLSILMNLLLFRLIDEDAAATRQLIQNILFQSLDPLLFIKQLKAAKEVFVVGAPLFCSLFSIFKHEVDQQISVRALANALKEEQLRVFSSAINMIDLQETAKDFEQFLSVHSRRYQVTVFLLCDLISINPNLITPASLRFMLLLGNYLEMEGVICHDLAYWGKAGGGNNAYQFWLKIENKVHNDKTPEEFMNVTRLLSQEKKDKLLADSSAAPFFDISLFIKETTDVVQQYYEIMEIMLQAKL</sequence>
<dbReference type="SUPFAM" id="SSF55035">
    <property type="entry name" value="NAD-binding domain of HMG-CoA reductase"/>
    <property type="match status" value="2"/>
</dbReference>
<proteinExistence type="inferred from homology"/>
<evidence type="ECO:0000256" key="2">
    <source>
        <dbReference type="ARBA" id="ARBA00012999"/>
    </source>
</evidence>
<dbReference type="PANTHER" id="PTHR10572:SF24">
    <property type="entry name" value="3-HYDROXY-3-METHYLGLUTARYL-COENZYME A REDUCTASE"/>
    <property type="match status" value="1"/>
</dbReference>
<evidence type="ECO:0000256" key="3">
    <source>
        <dbReference type="ARBA" id="ARBA00023002"/>
    </source>
</evidence>
<dbReference type="Pfam" id="PF00368">
    <property type="entry name" value="HMG-CoA_red"/>
    <property type="match status" value="1"/>
</dbReference>
<dbReference type="PROSITE" id="PS50065">
    <property type="entry name" value="HMG_COA_REDUCTASE_4"/>
    <property type="match status" value="1"/>
</dbReference>
<dbReference type="Gene3D" id="3.90.770.10">
    <property type="entry name" value="3-hydroxy-3-methylglutaryl-coenzyme A Reductase, Chain A, domain 2"/>
    <property type="match status" value="2"/>
</dbReference>
<protein>
    <recommendedName>
        <fullName evidence="2">hydroxymethylglutaryl-CoA reductase (NADPH)</fullName>
        <ecNumber evidence="2">1.1.1.34</ecNumber>
    </recommendedName>
</protein>
<dbReference type="EC" id="1.1.1.34" evidence="2"/>
<dbReference type="PROSITE" id="PS01192">
    <property type="entry name" value="HMG_COA_REDUCTASE_3"/>
    <property type="match status" value="1"/>
</dbReference>
<accession>A0A6B2KY05</accession>
<organism evidence="4">
    <name type="scientific">Arcella intermedia</name>
    <dbReference type="NCBI Taxonomy" id="1963864"/>
    <lineage>
        <taxon>Eukaryota</taxon>
        <taxon>Amoebozoa</taxon>
        <taxon>Tubulinea</taxon>
        <taxon>Elardia</taxon>
        <taxon>Arcellinida</taxon>
        <taxon>Sphaerothecina</taxon>
        <taxon>Arcellidae</taxon>
        <taxon>Arcella</taxon>
    </lineage>
</organism>
<dbReference type="GO" id="GO:0015936">
    <property type="term" value="P:coenzyme A metabolic process"/>
    <property type="evidence" value="ECO:0007669"/>
    <property type="project" value="InterPro"/>
</dbReference>
<dbReference type="InterPro" id="IPR009023">
    <property type="entry name" value="HMG_CoA_Rdtase_NAD(P)-bd_sf"/>
</dbReference>
<evidence type="ECO:0000313" key="4">
    <source>
        <dbReference type="EMBL" id="NDV29653.1"/>
    </source>
</evidence>
<dbReference type="AlphaFoldDB" id="A0A6B2KY05"/>
<keyword evidence="3" id="KW-0560">Oxidoreductase</keyword>
<dbReference type="InterPro" id="IPR009029">
    <property type="entry name" value="HMG_CoA_Rdtase_sub-bd_dom_sf"/>
</dbReference>
<dbReference type="GO" id="GO:0004420">
    <property type="term" value="F:hydroxymethylglutaryl-CoA reductase (NADPH) activity"/>
    <property type="evidence" value="ECO:0007669"/>
    <property type="project" value="UniProtKB-EC"/>
</dbReference>
<name>A0A6B2KY05_9EUKA</name>
<dbReference type="InterPro" id="IPR023074">
    <property type="entry name" value="HMG_CoA_Rdtase_cat_sf"/>
</dbReference>
<dbReference type="InterPro" id="IPR023076">
    <property type="entry name" value="HMG_CoA_Rdtase_CS"/>
</dbReference>
<reference evidence="4" key="1">
    <citation type="journal article" date="2020" name="J. Eukaryot. Microbiol.">
        <title>De novo Sequencing, Assembly and Annotation of the Transcriptome for the Free-Living Testate Amoeba Arcella intermedia.</title>
        <authorList>
            <person name="Ribeiro G.M."/>
            <person name="Porfirio-Sousa A.L."/>
            <person name="Maurer-Alcala X.X."/>
            <person name="Katz L.A."/>
            <person name="Lahr D.J.G."/>
        </authorList>
    </citation>
    <scope>NUCLEOTIDE SEQUENCE</scope>
</reference>
<dbReference type="EMBL" id="GIBP01000684">
    <property type="protein sequence ID" value="NDV29653.1"/>
    <property type="molecule type" value="Transcribed_RNA"/>
</dbReference>
<evidence type="ECO:0000256" key="1">
    <source>
        <dbReference type="ARBA" id="ARBA00007661"/>
    </source>
</evidence>
<comment type="similarity">
    <text evidence="1">Belongs to the HMG-CoA reductase family.</text>
</comment>
<dbReference type="InterPro" id="IPR002202">
    <property type="entry name" value="HMG_CoA_Rdtase"/>
</dbReference>
<dbReference type="Gene3D" id="1.10.8.660">
    <property type="match status" value="1"/>
</dbReference>
<dbReference type="InterPro" id="IPR004553">
    <property type="entry name" value="HMG_CoA_Rdtase_bac-typ"/>
</dbReference>
<dbReference type="SUPFAM" id="SSF56542">
    <property type="entry name" value="Substrate-binding domain of HMG-CoA reductase"/>
    <property type="match status" value="1"/>
</dbReference>
<dbReference type="CDD" id="cd00644">
    <property type="entry name" value="HMG-CoA_reductase_classII"/>
    <property type="match status" value="1"/>
</dbReference>
<dbReference type="PANTHER" id="PTHR10572">
    <property type="entry name" value="3-HYDROXY-3-METHYLGLUTARYL-COENZYME A REDUCTASE"/>
    <property type="match status" value="1"/>
</dbReference>